<name>A0A2K3NTD5_TRIPR</name>
<feature type="compositionally biased region" description="Basic residues" evidence="1">
    <location>
        <begin position="1"/>
        <end position="12"/>
    </location>
</feature>
<dbReference type="EMBL" id="ASHM01001237">
    <property type="protein sequence ID" value="PNY06300.1"/>
    <property type="molecule type" value="Genomic_DNA"/>
</dbReference>
<protein>
    <submittedName>
        <fullName evidence="2">Uncharacterized protein</fullName>
    </submittedName>
</protein>
<reference evidence="2 3" key="2">
    <citation type="journal article" date="2017" name="Front. Plant Sci.">
        <title>Gene Classification and Mining of Molecular Markers Useful in Red Clover (Trifolium pratense) Breeding.</title>
        <authorList>
            <person name="Istvanek J."/>
            <person name="Dluhosova J."/>
            <person name="Dluhos P."/>
            <person name="Patkova L."/>
            <person name="Nedelnik J."/>
            <person name="Repkova J."/>
        </authorList>
    </citation>
    <scope>NUCLEOTIDE SEQUENCE [LARGE SCALE GENOMIC DNA]</scope>
    <source>
        <strain evidence="3">cv. Tatra</strain>
        <tissue evidence="2">Young leaves</tissue>
    </source>
</reference>
<sequence length="78" mass="9386">MRREGRRRRNQRRLAGTEPHVITQGKWPANRIEDRLRESDRRTEHRIDFSPPSGKVVGVKVEPTAAVTWWRHDYIYCF</sequence>
<evidence type="ECO:0000256" key="1">
    <source>
        <dbReference type="SAM" id="MobiDB-lite"/>
    </source>
</evidence>
<organism evidence="2 3">
    <name type="scientific">Trifolium pratense</name>
    <name type="common">Red clover</name>
    <dbReference type="NCBI Taxonomy" id="57577"/>
    <lineage>
        <taxon>Eukaryota</taxon>
        <taxon>Viridiplantae</taxon>
        <taxon>Streptophyta</taxon>
        <taxon>Embryophyta</taxon>
        <taxon>Tracheophyta</taxon>
        <taxon>Spermatophyta</taxon>
        <taxon>Magnoliopsida</taxon>
        <taxon>eudicotyledons</taxon>
        <taxon>Gunneridae</taxon>
        <taxon>Pentapetalae</taxon>
        <taxon>rosids</taxon>
        <taxon>fabids</taxon>
        <taxon>Fabales</taxon>
        <taxon>Fabaceae</taxon>
        <taxon>Papilionoideae</taxon>
        <taxon>50 kb inversion clade</taxon>
        <taxon>NPAAA clade</taxon>
        <taxon>Hologalegina</taxon>
        <taxon>IRL clade</taxon>
        <taxon>Trifolieae</taxon>
        <taxon>Trifolium</taxon>
    </lineage>
</organism>
<comment type="caution">
    <text evidence="2">The sequence shown here is derived from an EMBL/GenBank/DDBJ whole genome shotgun (WGS) entry which is preliminary data.</text>
</comment>
<accession>A0A2K3NTD5</accession>
<evidence type="ECO:0000313" key="2">
    <source>
        <dbReference type="EMBL" id="PNY06300.1"/>
    </source>
</evidence>
<reference evidence="2 3" key="1">
    <citation type="journal article" date="2014" name="Am. J. Bot.">
        <title>Genome assembly and annotation for red clover (Trifolium pratense; Fabaceae).</title>
        <authorList>
            <person name="Istvanek J."/>
            <person name="Jaros M."/>
            <person name="Krenek A."/>
            <person name="Repkova J."/>
        </authorList>
    </citation>
    <scope>NUCLEOTIDE SEQUENCE [LARGE SCALE GENOMIC DNA]</scope>
    <source>
        <strain evidence="3">cv. Tatra</strain>
        <tissue evidence="2">Young leaves</tissue>
    </source>
</reference>
<dbReference type="AlphaFoldDB" id="A0A2K3NTD5"/>
<evidence type="ECO:0000313" key="3">
    <source>
        <dbReference type="Proteomes" id="UP000236291"/>
    </source>
</evidence>
<gene>
    <name evidence="2" type="ORF">L195_g002763</name>
</gene>
<feature type="region of interest" description="Disordered" evidence="1">
    <location>
        <begin position="1"/>
        <end position="22"/>
    </location>
</feature>
<proteinExistence type="predicted"/>
<dbReference type="Proteomes" id="UP000236291">
    <property type="component" value="Unassembled WGS sequence"/>
</dbReference>